<protein>
    <recommendedName>
        <fullName evidence="4">Lipoprotein</fullName>
    </recommendedName>
</protein>
<evidence type="ECO:0000313" key="2">
    <source>
        <dbReference type="EMBL" id="MBN8662499.1"/>
    </source>
</evidence>
<gene>
    <name evidence="2" type="ORF">J0M35_19180</name>
</gene>
<proteinExistence type="predicted"/>
<dbReference type="EMBL" id="JAFLCK010000040">
    <property type="protein sequence ID" value="MBN8662499.1"/>
    <property type="molecule type" value="Genomic_DNA"/>
</dbReference>
<feature type="signal peptide" evidence="1">
    <location>
        <begin position="1"/>
        <end position="24"/>
    </location>
</feature>
<keyword evidence="1" id="KW-0732">Signal</keyword>
<organism evidence="2 3">
    <name type="scientific">Candidatus Obscuribacter phosphatis</name>
    <dbReference type="NCBI Taxonomy" id="1906157"/>
    <lineage>
        <taxon>Bacteria</taxon>
        <taxon>Bacillati</taxon>
        <taxon>Candidatus Melainabacteria</taxon>
        <taxon>Candidatus Obscuribacterales</taxon>
        <taxon>Candidatus Obscuribacteraceae</taxon>
        <taxon>Candidatus Obscuribacter</taxon>
    </lineage>
</organism>
<dbReference type="AlphaFoldDB" id="A0A8J7TN73"/>
<evidence type="ECO:0008006" key="4">
    <source>
        <dbReference type="Google" id="ProtNLM"/>
    </source>
</evidence>
<reference evidence="2" key="1">
    <citation type="submission" date="2021-02" db="EMBL/GenBank/DDBJ databases">
        <title>Genome-Resolved Metagenomics of a Microbial Community Performing Photosynthetic Biological Nutrient Removal.</title>
        <authorList>
            <person name="Mcdaniel E.A."/>
        </authorList>
    </citation>
    <scope>NUCLEOTIDE SEQUENCE</scope>
    <source>
        <strain evidence="2">UWPOB_OBS1</strain>
    </source>
</reference>
<sequence>MQTLYFAKRILPFILAFSATCLVASGCAPEPVDMALTQNVRVEMVDWHVAGLWVINCPVVWFRVYNYNNVPIHDITISYVTYDFEAKPMDHGTYTIDGTVAPMGLKNFVEQYVGLVSVESDRLSIKLESVKAGEGGGH</sequence>
<accession>A0A8J7TN73</accession>
<evidence type="ECO:0000256" key="1">
    <source>
        <dbReference type="SAM" id="SignalP"/>
    </source>
</evidence>
<feature type="chain" id="PRO_5035175022" description="Lipoprotein" evidence="1">
    <location>
        <begin position="25"/>
        <end position="138"/>
    </location>
</feature>
<evidence type="ECO:0000313" key="3">
    <source>
        <dbReference type="Proteomes" id="UP000664277"/>
    </source>
</evidence>
<comment type="caution">
    <text evidence="2">The sequence shown here is derived from an EMBL/GenBank/DDBJ whole genome shotgun (WGS) entry which is preliminary data.</text>
</comment>
<dbReference type="Proteomes" id="UP000664277">
    <property type="component" value="Unassembled WGS sequence"/>
</dbReference>
<name>A0A8J7TN73_9BACT</name>